<name>K4F6N5_9CAUD</name>
<gene>
    <name evidence="1" type="ORF">GAP32_478</name>
</gene>
<reference evidence="1 2" key="1">
    <citation type="journal article" date="2014" name="Virology">
        <title>Supersize me: Cronobacter sakazakii phage GAP32.</title>
        <authorList>
            <person name="Abbasifar R."/>
            <person name="Griffiths M.W."/>
            <person name="Sabour P.M."/>
            <person name="Ackermann H.-W."/>
            <person name="Vandersteegen K."/>
            <person name="Lavigne R."/>
            <person name="Noben J.-P."/>
            <person name="Villa A.A."/>
            <person name="Abbasifar A."/>
            <person name="Nash J.H.E."/>
            <person name="Kropinski A.M."/>
        </authorList>
    </citation>
    <scope>NUCLEOTIDE SEQUENCE [LARGE SCALE GENOMIC DNA]</scope>
    <source>
        <strain evidence="1">GAP-32</strain>
    </source>
</reference>
<proteinExistence type="predicted"/>
<dbReference type="Proteomes" id="UP000000457">
    <property type="component" value="Segment"/>
</dbReference>
<keyword evidence="2" id="KW-1185">Reference proteome</keyword>
<dbReference type="GeneID" id="13994227"/>
<organism evidence="1 2">
    <name type="scientific">Cronobacter phage vB_CsaM_GAP32</name>
    <dbReference type="NCBI Taxonomy" id="1141136"/>
    <lineage>
        <taxon>Viruses</taxon>
        <taxon>Duplodnaviria</taxon>
        <taxon>Heunggongvirae</taxon>
        <taxon>Uroviricota</taxon>
        <taxon>Caudoviricetes</taxon>
        <taxon>Mimasvirus</taxon>
        <taxon>Mimasvirus GAP32</taxon>
    </lineage>
</organism>
<dbReference type="RefSeq" id="YP_006987591.1">
    <property type="nucleotide sequence ID" value="NC_019401.1"/>
</dbReference>
<accession>K4F6N5</accession>
<evidence type="ECO:0000313" key="1">
    <source>
        <dbReference type="EMBL" id="AFC21936.1"/>
    </source>
</evidence>
<dbReference type="EMBL" id="JN882285">
    <property type="protein sequence ID" value="AFC21936.1"/>
    <property type="molecule type" value="Genomic_DNA"/>
</dbReference>
<dbReference type="KEGG" id="vg:13994227"/>
<protein>
    <submittedName>
        <fullName evidence="1">Uncharacterized protein</fullName>
    </submittedName>
</protein>
<sequence length="160" mass="18319">MFLFVVFFIAFQLFFAVASGGVAPRLMYALTVSNGFLNFLQNYALSYQVSYDQIHSTEKFLPEVNSKLERLLSLVLIGKANVGISVDYRFSINGRILRIEKPHFFDGSRSTVHFHMDTGTIDGTKKYALSPTVFILAEKVYKMQTMKESQKELEQKRNII</sequence>
<evidence type="ECO:0000313" key="2">
    <source>
        <dbReference type="Proteomes" id="UP000000457"/>
    </source>
</evidence>
<dbReference type="OrthoDB" id="36617at10239"/>